<evidence type="ECO:0000256" key="1">
    <source>
        <dbReference type="ARBA" id="ARBA00005194"/>
    </source>
</evidence>
<evidence type="ECO:0000313" key="9">
    <source>
        <dbReference type="Proteomes" id="UP001295444"/>
    </source>
</evidence>
<dbReference type="AlphaFoldDB" id="A0AAD1WDE7"/>
<keyword evidence="3" id="KW-0560">Oxidoreductase</keyword>
<dbReference type="GO" id="GO:0016616">
    <property type="term" value="F:oxidoreductase activity, acting on the CH-OH group of donors, NAD or NADP as acceptor"/>
    <property type="evidence" value="ECO:0007669"/>
    <property type="project" value="TreeGrafter"/>
</dbReference>
<keyword evidence="4" id="KW-0443">Lipid metabolism</keyword>
<evidence type="ECO:0000256" key="3">
    <source>
        <dbReference type="ARBA" id="ARBA00023002"/>
    </source>
</evidence>
<dbReference type="PRINTS" id="PR00080">
    <property type="entry name" value="SDRFAMILY"/>
</dbReference>
<evidence type="ECO:0000313" key="8">
    <source>
        <dbReference type="EMBL" id="CAH2300543.1"/>
    </source>
</evidence>
<keyword evidence="4" id="KW-0276">Fatty acid metabolism</keyword>
<dbReference type="GO" id="GO:0048038">
    <property type="term" value="F:quinone binding"/>
    <property type="evidence" value="ECO:0007669"/>
    <property type="project" value="TreeGrafter"/>
</dbReference>
<protein>
    <recommendedName>
        <fullName evidence="6">3-ketoacyl-[acyl-carrier-protein] reductase beta subunit</fullName>
    </recommendedName>
    <alternativeName>
        <fullName evidence="5">Quinone reductase CBR4</fullName>
    </alternativeName>
</protein>
<accession>A0AAD1WDE7</accession>
<dbReference type="PROSITE" id="PS00061">
    <property type="entry name" value="ADH_SHORT"/>
    <property type="match status" value="1"/>
</dbReference>
<dbReference type="Gene3D" id="3.40.50.720">
    <property type="entry name" value="NAD(P)-binding Rossmann-like Domain"/>
    <property type="match status" value="1"/>
</dbReference>
<dbReference type="PANTHER" id="PTHR42760:SF133">
    <property type="entry name" value="3-OXOACYL-[ACYL-CARRIER-PROTEIN] REDUCTASE"/>
    <property type="match status" value="1"/>
</dbReference>
<dbReference type="InterPro" id="IPR036291">
    <property type="entry name" value="NAD(P)-bd_dom_sf"/>
</dbReference>
<organism evidence="8 9">
    <name type="scientific">Pelobates cultripes</name>
    <name type="common">Western spadefoot toad</name>
    <dbReference type="NCBI Taxonomy" id="61616"/>
    <lineage>
        <taxon>Eukaryota</taxon>
        <taxon>Metazoa</taxon>
        <taxon>Chordata</taxon>
        <taxon>Craniata</taxon>
        <taxon>Vertebrata</taxon>
        <taxon>Euteleostomi</taxon>
        <taxon>Amphibia</taxon>
        <taxon>Batrachia</taxon>
        <taxon>Anura</taxon>
        <taxon>Pelobatoidea</taxon>
        <taxon>Pelobatidae</taxon>
        <taxon>Pelobates</taxon>
    </lineage>
</organism>
<dbReference type="PRINTS" id="PR00081">
    <property type="entry name" value="GDHRDH"/>
</dbReference>
<dbReference type="PANTHER" id="PTHR42760">
    <property type="entry name" value="SHORT-CHAIN DEHYDROGENASES/REDUCTASES FAMILY MEMBER"/>
    <property type="match status" value="1"/>
</dbReference>
<evidence type="ECO:0000256" key="7">
    <source>
        <dbReference type="RuleBase" id="RU000363"/>
    </source>
</evidence>
<evidence type="ECO:0000256" key="4">
    <source>
        <dbReference type="ARBA" id="ARBA00023160"/>
    </source>
</evidence>
<dbReference type="EMBL" id="OW240917">
    <property type="protein sequence ID" value="CAH2300543.1"/>
    <property type="molecule type" value="Genomic_DNA"/>
</dbReference>
<dbReference type="Pfam" id="PF00106">
    <property type="entry name" value="adh_short"/>
    <property type="match status" value="1"/>
</dbReference>
<evidence type="ECO:0000256" key="5">
    <source>
        <dbReference type="ARBA" id="ARBA00041580"/>
    </source>
</evidence>
<dbReference type="CDD" id="cd05233">
    <property type="entry name" value="SDR_c"/>
    <property type="match status" value="1"/>
</dbReference>
<reference evidence="8" key="1">
    <citation type="submission" date="2022-03" db="EMBL/GenBank/DDBJ databases">
        <authorList>
            <person name="Alioto T."/>
            <person name="Alioto T."/>
            <person name="Gomez Garrido J."/>
        </authorList>
    </citation>
    <scope>NUCLEOTIDE SEQUENCE</scope>
</reference>
<dbReference type="InterPro" id="IPR002347">
    <property type="entry name" value="SDR_fam"/>
</dbReference>
<keyword evidence="4" id="KW-0444">Lipid biosynthesis</keyword>
<dbReference type="InterPro" id="IPR020904">
    <property type="entry name" value="Sc_DH/Rdtase_CS"/>
</dbReference>
<comment type="pathway">
    <text evidence="1">Lipid metabolism; fatty acid biosynthesis.</text>
</comment>
<name>A0AAD1WDE7_PELCU</name>
<keyword evidence="9" id="KW-1185">Reference proteome</keyword>
<evidence type="ECO:0000256" key="6">
    <source>
        <dbReference type="ARBA" id="ARBA00041707"/>
    </source>
</evidence>
<proteinExistence type="inferred from homology"/>
<evidence type="ECO:0000256" key="2">
    <source>
        <dbReference type="ARBA" id="ARBA00006484"/>
    </source>
</evidence>
<gene>
    <name evidence="8" type="ORF">PECUL_23A000093</name>
</gene>
<dbReference type="GO" id="GO:0006633">
    <property type="term" value="P:fatty acid biosynthetic process"/>
    <property type="evidence" value="ECO:0007669"/>
    <property type="project" value="UniProtKB-KW"/>
</dbReference>
<keyword evidence="4" id="KW-0275">Fatty acid biosynthesis</keyword>
<comment type="similarity">
    <text evidence="2 7">Belongs to the short-chain dehydrogenases/reductases (SDR) family.</text>
</comment>
<dbReference type="SUPFAM" id="SSF51735">
    <property type="entry name" value="NAD(P)-binding Rossmann-fold domains"/>
    <property type="match status" value="1"/>
</dbReference>
<sequence>MCLRLEEMTKVCAVFGGSKGIGKAVAKLLAQRDYKVAIISRNLDVAKATANEIGAHLALSCDVTKEQEVQSTFKDVVKRMGHVNYLVNAAGINKNALLLRTTSEDILSQLSVNLIGPIQTCKVAIKGMIQQQGGAIVNIGSIVGNKGNSGQSIYSASKEGLVGFSKSLAKEVAKKNIRVNVVAPGEIFFVKYLCSVWRVRLLFSAFCCGFYLVIKPF</sequence>
<dbReference type="Proteomes" id="UP001295444">
    <property type="component" value="Chromosome 06"/>
</dbReference>